<feature type="compositionally biased region" description="Acidic residues" evidence="1">
    <location>
        <begin position="107"/>
        <end position="117"/>
    </location>
</feature>
<feature type="compositionally biased region" description="Low complexity" evidence="1">
    <location>
        <begin position="225"/>
        <end position="239"/>
    </location>
</feature>
<evidence type="ECO:0000313" key="4">
    <source>
        <dbReference type="Proteomes" id="UP001195769"/>
    </source>
</evidence>
<feature type="compositionally biased region" description="Basic and acidic residues" evidence="1">
    <location>
        <begin position="69"/>
        <end position="78"/>
    </location>
</feature>
<gene>
    <name evidence="3" type="ORF">F5891DRAFT_1194938</name>
</gene>
<evidence type="ECO:0000256" key="1">
    <source>
        <dbReference type="SAM" id="MobiDB-lite"/>
    </source>
</evidence>
<dbReference type="RefSeq" id="XP_041220359.1">
    <property type="nucleotide sequence ID" value="XM_041368021.1"/>
</dbReference>
<keyword evidence="4" id="KW-1185">Reference proteome</keyword>
<dbReference type="Proteomes" id="UP001195769">
    <property type="component" value="Unassembled WGS sequence"/>
</dbReference>
<dbReference type="GeneID" id="64662319"/>
<dbReference type="InterPro" id="IPR045341">
    <property type="entry name" value="DUF6532"/>
</dbReference>
<feature type="compositionally biased region" description="Acidic residues" evidence="1">
    <location>
        <begin position="52"/>
        <end position="68"/>
    </location>
</feature>
<reference evidence="3" key="1">
    <citation type="journal article" date="2020" name="New Phytol.">
        <title>Comparative genomics reveals dynamic genome evolution in host specialist ectomycorrhizal fungi.</title>
        <authorList>
            <person name="Lofgren L.A."/>
            <person name="Nguyen N.H."/>
            <person name="Vilgalys R."/>
            <person name="Ruytinx J."/>
            <person name="Liao H.L."/>
            <person name="Branco S."/>
            <person name="Kuo A."/>
            <person name="LaButti K."/>
            <person name="Lipzen A."/>
            <person name="Andreopoulos W."/>
            <person name="Pangilinan J."/>
            <person name="Riley R."/>
            <person name="Hundley H."/>
            <person name="Na H."/>
            <person name="Barry K."/>
            <person name="Grigoriev I.V."/>
            <person name="Stajich J.E."/>
            <person name="Kennedy P.G."/>
        </authorList>
    </citation>
    <scope>NUCLEOTIDE SEQUENCE</scope>
    <source>
        <strain evidence="3">FC203</strain>
    </source>
</reference>
<sequence>MSDIRKAPYSSGTTYARQATDEDDIEDRDFERDRDSDLEHDRDIGLERNNGDEFEGSGENDNQDPDDNFMDHEDDQTNRDQFQSQQEDDTDDFDDGFNGGMQADFDQGIDDEPDDAAQQESQEGKEWTAHLDVPLLLECSADTHPRITHIYLPLAQGLLIVTQDLHLIAQDLHLVALDLHLVALDLHLVAQDLLLGTQDLHAHSPRRPPSQPSQPSNCIQSLSKDTSPSDHTTSPTLHSRSFSITPEPDSRSSKKARKIKPIQGDPMKLGFYPPSWQALLQAAKVEMCLQAVLTHPVPELGDALQLAQEVLDAELWRYHEKKIKMDKGYFPEYKAQMSRVLCDDLFTFRTELKKVIIPIAKSAYNIFPKGTVTRKEDIQKHVITAATKLLKTGGYLHVPDLSNGKWKNFVSQALMDGCLAFYYSNSKKALKNTDEFHCTIPPNALILMAAVMKGVISGFSETGTDKVPDLSAEKCRTNFNSLQKSLDKLMDIPERRDELEDMLALWAGIGMGKLVHGDSSAEGSDSEDINIIL</sequence>
<accession>A0AAD4DY54</accession>
<feature type="region of interest" description="Disordered" evidence="1">
    <location>
        <begin position="1"/>
        <end position="125"/>
    </location>
</feature>
<organism evidence="3 4">
    <name type="scientific">Suillus fuscotomentosus</name>
    <dbReference type="NCBI Taxonomy" id="1912939"/>
    <lineage>
        <taxon>Eukaryota</taxon>
        <taxon>Fungi</taxon>
        <taxon>Dikarya</taxon>
        <taxon>Basidiomycota</taxon>
        <taxon>Agaricomycotina</taxon>
        <taxon>Agaricomycetes</taxon>
        <taxon>Agaricomycetidae</taxon>
        <taxon>Boletales</taxon>
        <taxon>Suillineae</taxon>
        <taxon>Suillaceae</taxon>
        <taxon>Suillus</taxon>
    </lineage>
</organism>
<dbReference type="AlphaFoldDB" id="A0AAD4DY54"/>
<evidence type="ECO:0000259" key="2">
    <source>
        <dbReference type="Pfam" id="PF20149"/>
    </source>
</evidence>
<name>A0AAD4DY54_9AGAM</name>
<evidence type="ECO:0000313" key="3">
    <source>
        <dbReference type="EMBL" id="KAG1894783.1"/>
    </source>
</evidence>
<protein>
    <recommendedName>
        <fullName evidence="2">DUF6532 domain-containing protein</fullName>
    </recommendedName>
</protein>
<feature type="compositionally biased region" description="Basic and acidic residues" evidence="1">
    <location>
        <begin position="29"/>
        <end position="51"/>
    </location>
</feature>
<dbReference type="Pfam" id="PF20149">
    <property type="entry name" value="DUF6532"/>
    <property type="match status" value="1"/>
</dbReference>
<proteinExistence type="predicted"/>
<feature type="domain" description="DUF6532" evidence="2">
    <location>
        <begin position="283"/>
        <end position="489"/>
    </location>
</feature>
<feature type="compositionally biased region" description="Acidic residues" evidence="1">
    <location>
        <begin position="86"/>
        <end position="95"/>
    </location>
</feature>
<comment type="caution">
    <text evidence="3">The sequence shown here is derived from an EMBL/GenBank/DDBJ whole genome shotgun (WGS) entry which is preliminary data.</text>
</comment>
<feature type="region of interest" description="Disordered" evidence="1">
    <location>
        <begin position="200"/>
        <end position="259"/>
    </location>
</feature>
<dbReference type="EMBL" id="JABBWK010000075">
    <property type="protein sequence ID" value="KAG1894783.1"/>
    <property type="molecule type" value="Genomic_DNA"/>
</dbReference>